<evidence type="ECO:0000313" key="2">
    <source>
        <dbReference type="Proteomes" id="UP000549590"/>
    </source>
</evidence>
<dbReference type="Proteomes" id="UP000549590">
    <property type="component" value="Unassembled WGS sequence"/>
</dbReference>
<dbReference type="RefSeq" id="WP_169044498.1">
    <property type="nucleotide sequence ID" value="NZ_JABBYB010000006.1"/>
</dbReference>
<dbReference type="Pfam" id="PF13578">
    <property type="entry name" value="Methyltransf_24"/>
    <property type="match status" value="1"/>
</dbReference>
<dbReference type="AlphaFoldDB" id="A0AAP6Y598"/>
<keyword evidence="1" id="KW-0489">Methyltransferase</keyword>
<reference evidence="1 2" key="1">
    <citation type="submission" date="2020-04" db="EMBL/GenBank/DDBJ databases">
        <title>Genome sequencing and assembly of Pseudoalteromonas arctica.</title>
        <authorList>
            <person name="Cook G.M."/>
        </authorList>
    </citation>
    <scope>NUCLEOTIDE SEQUENCE [LARGE SCALE GENOMIC DNA]</scope>
    <source>
        <strain evidence="1 2">NEC-BIFX-2020_001</strain>
    </source>
</reference>
<keyword evidence="1" id="KW-0808">Transferase</keyword>
<proteinExistence type="predicted"/>
<dbReference type="Gene3D" id="3.40.50.150">
    <property type="entry name" value="Vaccinia Virus protein VP39"/>
    <property type="match status" value="1"/>
</dbReference>
<dbReference type="SUPFAM" id="SSF53335">
    <property type="entry name" value="S-adenosyl-L-methionine-dependent methyltransferases"/>
    <property type="match status" value="1"/>
</dbReference>
<name>A0AAP6Y598_9GAMM</name>
<protein>
    <submittedName>
        <fullName evidence="1">Class I SAM-dependent methyltransferase</fullName>
    </submittedName>
</protein>
<dbReference type="EMBL" id="JABBYB010000006">
    <property type="protein sequence ID" value="NMP03415.1"/>
    <property type="molecule type" value="Genomic_DNA"/>
</dbReference>
<accession>A0AAP6Y598</accession>
<sequence length="236" mass="26416">MSHNVITIKPKVLIKILEDKFTGENITGSFLMPPSYIGSLTLLESAMLLAFVKLIQPKHVFEFGTFMGHTSVFFAKNIAEDALVHTIDLPQGYIVDNGCETKAEEVDNLLREQSITSQAKCIENEGQDIQRKINRILCNSLEFCTKAHTTSAGIIFIDGGHDTEIVKSDTCKALEMLSEGGVIVWHDYNSTVFTDVTDYVNEFAKCNTIFHIANTNIAFMWKAEENLVRHLHNSLS</sequence>
<comment type="caution">
    <text evidence="1">The sequence shown here is derived from an EMBL/GenBank/DDBJ whole genome shotgun (WGS) entry which is preliminary data.</text>
</comment>
<dbReference type="GO" id="GO:0008168">
    <property type="term" value="F:methyltransferase activity"/>
    <property type="evidence" value="ECO:0007669"/>
    <property type="project" value="UniProtKB-KW"/>
</dbReference>
<organism evidence="1 2">
    <name type="scientific">Pseudoalteromonas arctica</name>
    <dbReference type="NCBI Taxonomy" id="394751"/>
    <lineage>
        <taxon>Bacteria</taxon>
        <taxon>Pseudomonadati</taxon>
        <taxon>Pseudomonadota</taxon>
        <taxon>Gammaproteobacteria</taxon>
        <taxon>Alteromonadales</taxon>
        <taxon>Pseudoalteromonadaceae</taxon>
        <taxon>Pseudoalteromonas</taxon>
    </lineage>
</organism>
<dbReference type="InterPro" id="IPR029063">
    <property type="entry name" value="SAM-dependent_MTases_sf"/>
</dbReference>
<dbReference type="GO" id="GO:0032259">
    <property type="term" value="P:methylation"/>
    <property type="evidence" value="ECO:0007669"/>
    <property type="project" value="UniProtKB-KW"/>
</dbReference>
<evidence type="ECO:0000313" key="1">
    <source>
        <dbReference type="EMBL" id="NMP03415.1"/>
    </source>
</evidence>
<gene>
    <name evidence="1" type="ORF">HHE94_11955</name>
</gene>